<accession>A0A1S9ZWJ5</accession>
<dbReference type="EMBL" id="UGQE01000001">
    <property type="protein sequence ID" value="STZ10559.1"/>
    <property type="molecule type" value="Genomic_DNA"/>
</dbReference>
<proteinExistence type="predicted"/>
<dbReference type="Proteomes" id="UP000255279">
    <property type="component" value="Unassembled WGS sequence"/>
</dbReference>
<feature type="transmembrane region" description="Helical" evidence="1">
    <location>
        <begin position="7"/>
        <end position="26"/>
    </location>
</feature>
<evidence type="ECO:0000313" key="3">
    <source>
        <dbReference type="EMBL" id="STZ10559.1"/>
    </source>
</evidence>
<name>A0A1S9ZWJ5_9GAMM</name>
<keyword evidence="4" id="KW-1185">Reference proteome</keyword>
<dbReference type="EMBL" id="MUXU01000062">
    <property type="protein sequence ID" value="OOR87803.1"/>
    <property type="molecule type" value="Genomic_DNA"/>
</dbReference>
<reference evidence="2 4" key="1">
    <citation type="submission" date="2017-02" db="EMBL/GenBank/DDBJ databases">
        <title>Draft genome sequence of Moraxella caviae CCUG 355 type strain.</title>
        <authorList>
            <person name="Engstrom-Jakobsson H."/>
            <person name="Salva-Serra F."/>
            <person name="Thorell K."/>
            <person name="Gonzales-Siles L."/>
            <person name="Karlsson R."/>
            <person name="Boulund F."/>
            <person name="Engstrand L."/>
            <person name="Moore E."/>
        </authorList>
    </citation>
    <scope>NUCLEOTIDE SEQUENCE [LARGE SCALE GENOMIC DNA]</scope>
    <source>
        <strain evidence="2 4">CCUG 355</strain>
    </source>
</reference>
<evidence type="ECO:0000313" key="2">
    <source>
        <dbReference type="EMBL" id="OOR87803.1"/>
    </source>
</evidence>
<dbReference type="AlphaFoldDB" id="A0A1S9ZWJ5"/>
<keyword evidence="1" id="KW-0812">Transmembrane</keyword>
<sequence>MKRNIVAVIHAVCGVLGFLFIAAFWSSTLFSELFLSYAAIASVKQSILGAFVVFIPVMIAVGVSGNVLGGKAKRGVVVAKKKRMPIIALNGVLVLLPCAFYLNHLAQINEFGAMFYAVQALELAAGAVNLSLMGANIRDGLAMRKRKNSGAKLSEKTQ</sequence>
<feature type="transmembrane region" description="Helical" evidence="1">
    <location>
        <begin position="114"/>
        <end position="137"/>
    </location>
</feature>
<feature type="transmembrane region" description="Helical" evidence="1">
    <location>
        <begin position="84"/>
        <end position="102"/>
    </location>
</feature>
<organism evidence="2 4">
    <name type="scientific">Moraxella caviae</name>
    <dbReference type="NCBI Taxonomy" id="34060"/>
    <lineage>
        <taxon>Bacteria</taxon>
        <taxon>Pseudomonadati</taxon>
        <taxon>Pseudomonadota</taxon>
        <taxon>Gammaproteobacteria</taxon>
        <taxon>Moraxellales</taxon>
        <taxon>Moraxellaceae</taxon>
        <taxon>Moraxella</taxon>
    </lineage>
</organism>
<dbReference type="STRING" id="34060.B0181_09610"/>
<evidence type="ECO:0000313" key="5">
    <source>
        <dbReference type="Proteomes" id="UP000255279"/>
    </source>
</evidence>
<dbReference type="Proteomes" id="UP000190435">
    <property type="component" value="Unassembled WGS sequence"/>
</dbReference>
<protein>
    <submittedName>
        <fullName evidence="2">Uncharacterized protein</fullName>
    </submittedName>
</protein>
<dbReference type="OrthoDB" id="5195601at2"/>
<reference evidence="3 5" key="2">
    <citation type="submission" date="2018-06" db="EMBL/GenBank/DDBJ databases">
        <authorList>
            <consortium name="Pathogen Informatics"/>
            <person name="Doyle S."/>
        </authorList>
    </citation>
    <scope>NUCLEOTIDE SEQUENCE [LARGE SCALE GENOMIC DNA]</scope>
    <source>
        <strain evidence="3 5">NCTC10293</strain>
    </source>
</reference>
<evidence type="ECO:0000256" key="1">
    <source>
        <dbReference type="SAM" id="Phobius"/>
    </source>
</evidence>
<keyword evidence="1" id="KW-1133">Transmembrane helix</keyword>
<keyword evidence="1" id="KW-0472">Membrane</keyword>
<gene>
    <name evidence="2" type="ORF">B0181_09610</name>
    <name evidence="3" type="ORF">NCTC10293_00900</name>
</gene>
<dbReference type="RefSeq" id="WP_078277281.1">
    <property type="nucleotide sequence ID" value="NZ_CAACXO010000058.1"/>
</dbReference>
<evidence type="ECO:0000313" key="4">
    <source>
        <dbReference type="Proteomes" id="UP000190435"/>
    </source>
</evidence>
<feature type="transmembrane region" description="Helical" evidence="1">
    <location>
        <begin position="46"/>
        <end position="63"/>
    </location>
</feature>